<organism evidence="7 8">
    <name type="scientific">Pseudooceanicola sediminis</name>
    <dbReference type="NCBI Taxonomy" id="2211117"/>
    <lineage>
        <taxon>Bacteria</taxon>
        <taxon>Pseudomonadati</taxon>
        <taxon>Pseudomonadota</taxon>
        <taxon>Alphaproteobacteria</taxon>
        <taxon>Rhodobacterales</taxon>
        <taxon>Paracoccaceae</taxon>
        <taxon>Pseudooceanicola</taxon>
    </lineage>
</organism>
<comment type="pathway">
    <text evidence="1">Carbohydrate metabolism; galactose metabolism.</text>
</comment>
<evidence type="ECO:0000256" key="2">
    <source>
        <dbReference type="ARBA" id="ARBA00007637"/>
    </source>
</evidence>
<evidence type="ECO:0000256" key="1">
    <source>
        <dbReference type="ARBA" id="ARBA00004947"/>
    </source>
</evidence>
<keyword evidence="8" id="KW-1185">Reference proteome</keyword>
<accession>A0A399J7U2</accession>
<dbReference type="InterPro" id="IPR001509">
    <property type="entry name" value="Epimerase_deHydtase"/>
</dbReference>
<dbReference type="PANTHER" id="PTHR43725:SF53">
    <property type="entry name" value="UDP-ARABINOSE 4-EPIMERASE 1"/>
    <property type="match status" value="1"/>
</dbReference>
<dbReference type="RefSeq" id="WP_119397941.1">
    <property type="nucleotide sequence ID" value="NZ_QWJJ01000003.1"/>
</dbReference>
<evidence type="ECO:0000256" key="5">
    <source>
        <dbReference type="ARBA" id="ARBA00033067"/>
    </source>
</evidence>
<proteinExistence type="inferred from homology"/>
<reference evidence="7 8" key="1">
    <citation type="submission" date="2018-08" db="EMBL/GenBank/DDBJ databases">
        <title>Pseudooceanicola sediminis CY03 in the family Rhodobacteracea.</title>
        <authorList>
            <person name="Zhang Y.-J."/>
        </authorList>
    </citation>
    <scope>NUCLEOTIDE SEQUENCE [LARGE SCALE GENOMIC DNA]</scope>
    <source>
        <strain evidence="7 8">CY03</strain>
    </source>
</reference>
<evidence type="ECO:0000256" key="3">
    <source>
        <dbReference type="ARBA" id="ARBA00018569"/>
    </source>
</evidence>
<dbReference type="AlphaFoldDB" id="A0A399J7U2"/>
<feature type="domain" description="NAD-dependent epimerase/dehydratase" evidence="6">
    <location>
        <begin position="3"/>
        <end position="233"/>
    </location>
</feature>
<name>A0A399J7U2_9RHOB</name>
<comment type="similarity">
    <text evidence="2">Belongs to the NAD(P)-dependent epimerase/dehydratase family.</text>
</comment>
<evidence type="ECO:0000259" key="6">
    <source>
        <dbReference type="Pfam" id="PF01370"/>
    </source>
</evidence>
<gene>
    <name evidence="7" type="ORF">DL237_05105</name>
</gene>
<dbReference type="OrthoDB" id="9801785at2"/>
<evidence type="ECO:0000313" key="7">
    <source>
        <dbReference type="EMBL" id="RII40062.1"/>
    </source>
</evidence>
<dbReference type="Gene3D" id="3.40.50.720">
    <property type="entry name" value="NAD(P)-binding Rossmann-like Domain"/>
    <property type="match status" value="1"/>
</dbReference>
<dbReference type="SUPFAM" id="SSF51735">
    <property type="entry name" value="NAD(P)-binding Rossmann-fold domains"/>
    <property type="match status" value="1"/>
</dbReference>
<sequence>MRVLVLGGSGFIGSHVVDQLLAADVKVRVFDRGPERYREKLPGVEYLFGDFRDSVAVIEALADCDVVLHLVTATVPGTAAMDPLADVRDNLLPTIALLEGMVKVKVPRLVYLSSGGTVYGVPEAVPTPENHPLRPINSYGIVKVAIENYVTMYGREHGISTVIIRPSNPYGPRQGHTGLQGIIGTFLNRILNDEAIQIWGDGSVVRDYIYVEDVARLCCRAAFGDRPGVYNAGSGSGLSVNEIVEALRDVTGKDIQPTYLPGRAIDVPRSVLDISQARAEFDWEPVVASREGIDLTWKWMREL</sequence>
<evidence type="ECO:0000313" key="8">
    <source>
        <dbReference type="Proteomes" id="UP000265848"/>
    </source>
</evidence>
<dbReference type="InterPro" id="IPR036291">
    <property type="entry name" value="NAD(P)-bd_dom_sf"/>
</dbReference>
<dbReference type="Proteomes" id="UP000265848">
    <property type="component" value="Unassembled WGS sequence"/>
</dbReference>
<dbReference type="Pfam" id="PF01370">
    <property type="entry name" value="Epimerase"/>
    <property type="match status" value="1"/>
</dbReference>
<dbReference type="EMBL" id="QWJJ01000003">
    <property type="protein sequence ID" value="RII40062.1"/>
    <property type="molecule type" value="Genomic_DNA"/>
</dbReference>
<protein>
    <recommendedName>
        <fullName evidence="3">UDP-glucose 4-epimerase</fullName>
    </recommendedName>
    <alternativeName>
        <fullName evidence="5">Galactowaldenase</fullName>
    </alternativeName>
    <alternativeName>
        <fullName evidence="4">UDP-galactose 4-epimerase</fullName>
    </alternativeName>
</protein>
<dbReference type="PANTHER" id="PTHR43725">
    <property type="entry name" value="UDP-GLUCOSE 4-EPIMERASE"/>
    <property type="match status" value="1"/>
</dbReference>
<dbReference type="Gene3D" id="3.90.25.10">
    <property type="entry name" value="UDP-galactose 4-epimerase, domain 1"/>
    <property type="match status" value="1"/>
</dbReference>
<comment type="caution">
    <text evidence="7">The sequence shown here is derived from an EMBL/GenBank/DDBJ whole genome shotgun (WGS) entry which is preliminary data.</text>
</comment>
<evidence type="ECO:0000256" key="4">
    <source>
        <dbReference type="ARBA" id="ARBA00031367"/>
    </source>
</evidence>